<dbReference type="EMBL" id="QPFP01000330">
    <property type="protein sequence ID" value="TEB16420.1"/>
    <property type="molecule type" value="Genomic_DNA"/>
</dbReference>
<feature type="region of interest" description="Disordered" evidence="1">
    <location>
        <begin position="34"/>
        <end position="61"/>
    </location>
</feature>
<feature type="region of interest" description="Disordered" evidence="1">
    <location>
        <begin position="123"/>
        <end position="176"/>
    </location>
</feature>
<organism evidence="2 3">
    <name type="scientific">Coprinellus micaceus</name>
    <name type="common">Glistening ink-cap mushroom</name>
    <name type="synonym">Coprinus micaceus</name>
    <dbReference type="NCBI Taxonomy" id="71717"/>
    <lineage>
        <taxon>Eukaryota</taxon>
        <taxon>Fungi</taxon>
        <taxon>Dikarya</taxon>
        <taxon>Basidiomycota</taxon>
        <taxon>Agaricomycotina</taxon>
        <taxon>Agaricomycetes</taxon>
        <taxon>Agaricomycetidae</taxon>
        <taxon>Agaricales</taxon>
        <taxon>Agaricineae</taxon>
        <taxon>Psathyrellaceae</taxon>
        <taxon>Coprinellus</taxon>
    </lineage>
</organism>
<evidence type="ECO:0000313" key="2">
    <source>
        <dbReference type="EMBL" id="TEB16420.1"/>
    </source>
</evidence>
<gene>
    <name evidence="2" type="ORF">FA13DRAFT_1747162</name>
</gene>
<comment type="caution">
    <text evidence="2">The sequence shown here is derived from an EMBL/GenBank/DDBJ whole genome shotgun (WGS) entry which is preliminary data.</text>
</comment>
<keyword evidence="3" id="KW-1185">Reference proteome</keyword>
<feature type="compositionally biased region" description="Low complexity" evidence="1">
    <location>
        <begin position="40"/>
        <end position="61"/>
    </location>
</feature>
<dbReference type="Proteomes" id="UP000298030">
    <property type="component" value="Unassembled WGS sequence"/>
</dbReference>
<dbReference type="AlphaFoldDB" id="A0A4Y7S5K5"/>
<sequence>MRSTHALIWEPRRQHIKAACFRLNLGMSDTPNSPRILKWSSRLGSSSPSRPSSPLRALTPPSTFDSRRYGLFEAQPLAGWVQAEARAPYTRPDNPLKQVLDAKNPLHEHLSGSPELGSAAAAPSLNLVPATPPIGSSDGPKFLATPLEAPNGCSEPPPKPWIATKASYDLDRLTPA</sequence>
<name>A0A4Y7S5K5_COPMI</name>
<reference evidence="2 3" key="1">
    <citation type="journal article" date="2019" name="Nat. Ecol. Evol.">
        <title>Megaphylogeny resolves global patterns of mushroom evolution.</title>
        <authorList>
            <person name="Varga T."/>
            <person name="Krizsan K."/>
            <person name="Foldi C."/>
            <person name="Dima B."/>
            <person name="Sanchez-Garcia M."/>
            <person name="Sanchez-Ramirez S."/>
            <person name="Szollosi G.J."/>
            <person name="Szarkandi J.G."/>
            <person name="Papp V."/>
            <person name="Albert L."/>
            <person name="Andreopoulos W."/>
            <person name="Angelini C."/>
            <person name="Antonin V."/>
            <person name="Barry K.W."/>
            <person name="Bougher N.L."/>
            <person name="Buchanan P."/>
            <person name="Buyck B."/>
            <person name="Bense V."/>
            <person name="Catcheside P."/>
            <person name="Chovatia M."/>
            <person name="Cooper J."/>
            <person name="Damon W."/>
            <person name="Desjardin D."/>
            <person name="Finy P."/>
            <person name="Geml J."/>
            <person name="Haridas S."/>
            <person name="Hughes K."/>
            <person name="Justo A."/>
            <person name="Karasinski D."/>
            <person name="Kautmanova I."/>
            <person name="Kiss B."/>
            <person name="Kocsube S."/>
            <person name="Kotiranta H."/>
            <person name="LaButti K.M."/>
            <person name="Lechner B.E."/>
            <person name="Liimatainen K."/>
            <person name="Lipzen A."/>
            <person name="Lukacs Z."/>
            <person name="Mihaltcheva S."/>
            <person name="Morgado L.N."/>
            <person name="Niskanen T."/>
            <person name="Noordeloos M.E."/>
            <person name="Ohm R.A."/>
            <person name="Ortiz-Santana B."/>
            <person name="Ovrebo C."/>
            <person name="Racz N."/>
            <person name="Riley R."/>
            <person name="Savchenko A."/>
            <person name="Shiryaev A."/>
            <person name="Soop K."/>
            <person name="Spirin V."/>
            <person name="Szebenyi C."/>
            <person name="Tomsovsky M."/>
            <person name="Tulloss R.E."/>
            <person name="Uehling J."/>
            <person name="Grigoriev I.V."/>
            <person name="Vagvolgyi C."/>
            <person name="Papp T."/>
            <person name="Martin F.M."/>
            <person name="Miettinen O."/>
            <person name="Hibbett D.S."/>
            <person name="Nagy L.G."/>
        </authorList>
    </citation>
    <scope>NUCLEOTIDE SEQUENCE [LARGE SCALE GENOMIC DNA]</scope>
    <source>
        <strain evidence="2 3">FP101781</strain>
    </source>
</reference>
<evidence type="ECO:0000256" key="1">
    <source>
        <dbReference type="SAM" id="MobiDB-lite"/>
    </source>
</evidence>
<evidence type="ECO:0000313" key="3">
    <source>
        <dbReference type="Proteomes" id="UP000298030"/>
    </source>
</evidence>
<protein>
    <submittedName>
        <fullName evidence="2">Uncharacterized protein</fullName>
    </submittedName>
</protein>
<proteinExistence type="predicted"/>
<accession>A0A4Y7S5K5</accession>